<protein>
    <recommendedName>
        <fullName evidence="3">MIR domain-containing protein</fullName>
    </recommendedName>
</protein>
<dbReference type="Proteomes" id="UP000265703">
    <property type="component" value="Unassembled WGS sequence"/>
</dbReference>
<organism evidence="1 2">
    <name type="scientific">Glomus cerebriforme</name>
    <dbReference type="NCBI Taxonomy" id="658196"/>
    <lineage>
        <taxon>Eukaryota</taxon>
        <taxon>Fungi</taxon>
        <taxon>Fungi incertae sedis</taxon>
        <taxon>Mucoromycota</taxon>
        <taxon>Glomeromycotina</taxon>
        <taxon>Glomeromycetes</taxon>
        <taxon>Glomerales</taxon>
        <taxon>Glomeraceae</taxon>
        <taxon>Glomus</taxon>
    </lineage>
</organism>
<dbReference type="InterPro" id="IPR036300">
    <property type="entry name" value="MIR_dom_sf"/>
</dbReference>
<evidence type="ECO:0000313" key="1">
    <source>
        <dbReference type="EMBL" id="RIA85400.1"/>
    </source>
</evidence>
<reference evidence="1 2" key="1">
    <citation type="submission" date="2018-06" db="EMBL/GenBank/DDBJ databases">
        <title>Comparative genomics reveals the genomic features of Rhizophagus irregularis, R. cerebriforme, R. diaphanum and Gigaspora rosea, and their symbiotic lifestyle signature.</title>
        <authorList>
            <person name="Morin E."/>
            <person name="San Clemente H."/>
            <person name="Chen E.C.H."/>
            <person name="De La Providencia I."/>
            <person name="Hainaut M."/>
            <person name="Kuo A."/>
            <person name="Kohler A."/>
            <person name="Murat C."/>
            <person name="Tang N."/>
            <person name="Roy S."/>
            <person name="Loubradou J."/>
            <person name="Henrissat B."/>
            <person name="Grigoriev I.V."/>
            <person name="Corradi N."/>
            <person name="Roux C."/>
            <person name="Martin F.M."/>
        </authorList>
    </citation>
    <scope>NUCLEOTIDE SEQUENCE [LARGE SCALE GENOMIC DNA]</scope>
    <source>
        <strain evidence="1 2">DAOM 227022</strain>
    </source>
</reference>
<sequence length="186" mass="21403">MCLYCNFKQITNKQEILKFAIMSIDSTINIPTNDITSLNALIDALKNHISFTIFKNSCKRKLHVLEYVPEREGGNTANFITDFRKLCRDAEITDVAEQIRRLFSAIPSNFIFTNMPVNVDSMDELITMFEEIVLEDSRIIRSGSIIALRHVATGKYLSSCNKKYQQQDDNNVRVNVTFLILLRMLI</sequence>
<dbReference type="Gene3D" id="2.80.10.50">
    <property type="match status" value="1"/>
</dbReference>
<evidence type="ECO:0008006" key="3">
    <source>
        <dbReference type="Google" id="ProtNLM"/>
    </source>
</evidence>
<dbReference type="SUPFAM" id="SSF82109">
    <property type="entry name" value="MIR domain"/>
    <property type="match status" value="1"/>
</dbReference>
<dbReference type="OrthoDB" id="5588846at2759"/>
<name>A0A397SGM9_9GLOM</name>
<comment type="caution">
    <text evidence="1">The sequence shown here is derived from an EMBL/GenBank/DDBJ whole genome shotgun (WGS) entry which is preliminary data.</text>
</comment>
<evidence type="ECO:0000313" key="2">
    <source>
        <dbReference type="Proteomes" id="UP000265703"/>
    </source>
</evidence>
<dbReference type="EMBL" id="QKYT01000428">
    <property type="protein sequence ID" value="RIA85400.1"/>
    <property type="molecule type" value="Genomic_DNA"/>
</dbReference>
<dbReference type="AlphaFoldDB" id="A0A397SGM9"/>
<gene>
    <name evidence="1" type="ORF">C1645_781941</name>
</gene>
<proteinExistence type="predicted"/>
<keyword evidence="2" id="KW-1185">Reference proteome</keyword>
<accession>A0A397SGM9</accession>